<evidence type="ECO:0000313" key="2">
    <source>
        <dbReference type="WBParaSite" id="PSAMB.scaffold1233size33990.g11826.t1"/>
    </source>
</evidence>
<accession>A0A914UTX5</accession>
<name>A0A914UTX5_9BILA</name>
<sequence>MEYILCDGNHKYNPLEFHKPGQLYTLHMIIKGEYHPFLYALMKKADHKAYCSLLGCLQEAMMTRFHHLSNLPHTTWLFDFEPATMGACIAVFQPH</sequence>
<keyword evidence="1" id="KW-1185">Reference proteome</keyword>
<dbReference type="AlphaFoldDB" id="A0A914UTX5"/>
<dbReference type="WBParaSite" id="PSAMB.scaffold1233size33990.g11826.t1">
    <property type="protein sequence ID" value="PSAMB.scaffold1233size33990.g11826.t1"/>
    <property type="gene ID" value="PSAMB.scaffold1233size33990.g11826"/>
</dbReference>
<protein>
    <submittedName>
        <fullName evidence="2">Uncharacterized protein</fullName>
    </submittedName>
</protein>
<evidence type="ECO:0000313" key="1">
    <source>
        <dbReference type="Proteomes" id="UP000887566"/>
    </source>
</evidence>
<dbReference type="Proteomes" id="UP000887566">
    <property type="component" value="Unplaced"/>
</dbReference>
<reference evidence="2" key="1">
    <citation type="submission" date="2022-11" db="UniProtKB">
        <authorList>
            <consortium name="WormBaseParasite"/>
        </authorList>
    </citation>
    <scope>IDENTIFICATION</scope>
</reference>
<organism evidence="1 2">
    <name type="scientific">Plectus sambesii</name>
    <dbReference type="NCBI Taxonomy" id="2011161"/>
    <lineage>
        <taxon>Eukaryota</taxon>
        <taxon>Metazoa</taxon>
        <taxon>Ecdysozoa</taxon>
        <taxon>Nematoda</taxon>
        <taxon>Chromadorea</taxon>
        <taxon>Plectida</taxon>
        <taxon>Plectina</taxon>
        <taxon>Plectoidea</taxon>
        <taxon>Plectidae</taxon>
        <taxon>Plectus</taxon>
    </lineage>
</organism>
<proteinExistence type="predicted"/>